<dbReference type="AlphaFoldDB" id="A0A0F9FEZ2"/>
<organism evidence="1">
    <name type="scientific">marine sediment metagenome</name>
    <dbReference type="NCBI Taxonomy" id="412755"/>
    <lineage>
        <taxon>unclassified sequences</taxon>
        <taxon>metagenomes</taxon>
        <taxon>ecological metagenomes</taxon>
    </lineage>
</organism>
<gene>
    <name evidence="1" type="ORF">LCGC14_1960560</name>
</gene>
<proteinExistence type="predicted"/>
<name>A0A0F9FEZ2_9ZZZZ</name>
<accession>A0A0F9FEZ2</accession>
<sequence>MARSGIEIIAARALKAFLVSRAALLVSGMTSNNQPVRLPAITTSPATPPVDSGPFVSIMVTGRDISFTNASPLEIEQSTLRVIISLESIIEAEADDDQPYERSSETHADIGDRIIRELILTSQENRVIEDGSTGFTFKIVPGDGMQKRNSGASWKNPGYYAVAISEIIFSLRSACEQATY</sequence>
<comment type="caution">
    <text evidence="1">The sequence shown here is derived from an EMBL/GenBank/DDBJ whole genome shotgun (WGS) entry which is preliminary data.</text>
</comment>
<reference evidence="1" key="1">
    <citation type="journal article" date="2015" name="Nature">
        <title>Complex archaea that bridge the gap between prokaryotes and eukaryotes.</title>
        <authorList>
            <person name="Spang A."/>
            <person name="Saw J.H."/>
            <person name="Jorgensen S.L."/>
            <person name="Zaremba-Niedzwiedzka K."/>
            <person name="Martijn J."/>
            <person name="Lind A.E."/>
            <person name="van Eijk R."/>
            <person name="Schleper C."/>
            <person name="Guy L."/>
            <person name="Ettema T.J."/>
        </authorList>
    </citation>
    <scope>NUCLEOTIDE SEQUENCE</scope>
</reference>
<evidence type="ECO:0000313" key="1">
    <source>
        <dbReference type="EMBL" id="KKL84853.1"/>
    </source>
</evidence>
<dbReference type="EMBL" id="LAZR01021581">
    <property type="protein sequence ID" value="KKL84853.1"/>
    <property type="molecule type" value="Genomic_DNA"/>
</dbReference>
<protein>
    <submittedName>
        <fullName evidence="1">Uncharacterized protein</fullName>
    </submittedName>
</protein>